<dbReference type="GO" id="GO:0006221">
    <property type="term" value="P:pyrimidine nucleotide biosynthetic process"/>
    <property type="evidence" value="ECO:0007669"/>
    <property type="project" value="UniProtKB-KW"/>
</dbReference>
<dbReference type="PANTHER" id="PTHR43668:SF2">
    <property type="entry name" value="ALLANTOINASE"/>
    <property type="match status" value="1"/>
</dbReference>
<organism evidence="5 6">
    <name type="scientific">Phenylobacterium parvum</name>
    <dbReference type="NCBI Taxonomy" id="2201350"/>
    <lineage>
        <taxon>Bacteria</taxon>
        <taxon>Pseudomonadati</taxon>
        <taxon>Pseudomonadota</taxon>
        <taxon>Alphaproteobacteria</taxon>
        <taxon>Caulobacterales</taxon>
        <taxon>Caulobacteraceae</taxon>
        <taxon>Phenylobacterium</taxon>
    </lineage>
</organism>
<dbReference type="Pfam" id="PF07969">
    <property type="entry name" value="Amidohydro_3"/>
    <property type="match status" value="1"/>
</dbReference>
<dbReference type="NCBIfam" id="TIGR00857">
    <property type="entry name" value="pyrC_multi"/>
    <property type="match status" value="1"/>
</dbReference>
<evidence type="ECO:0000313" key="5">
    <source>
        <dbReference type="EMBL" id="AWM77205.1"/>
    </source>
</evidence>
<gene>
    <name evidence="5" type="ORF">HYN04_05175</name>
</gene>
<dbReference type="SUPFAM" id="SSF51338">
    <property type="entry name" value="Composite domain of metallo-dependent hydrolases"/>
    <property type="match status" value="1"/>
</dbReference>
<dbReference type="Gene3D" id="3.20.20.140">
    <property type="entry name" value="Metal-dependent hydrolases"/>
    <property type="match status" value="1"/>
</dbReference>
<feature type="domain" description="Dihydroorotase catalytic" evidence="4">
    <location>
        <begin position="66"/>
        <end position="250"/>
    </location>
</feature>
<keyword evidence="2" id="KW-0665">Pyrimidine biosynthesis</keyword>
<dbReference type="RefSeq" id="WP_110449774.1">
    <property type="nucleotide sequence ID" value="NZ_CP029479.1"/>
</dbReference>
<dbReference type="PANTHER" id="PTHR43668">
    <property type="entry name" value="ALLANTOINASE"/>
    <property type="match status" value="1"/>
</dbReference>
<keyword evidence="6" id="KW-1185">Reference proteome</keyword>
<dbReference type="InterPro" id="IPR032466">
    <property type="entry name" value="Metal_Hydrolase"/>
</dbReference>
<evidence type="ECO:0000313" key="6">
    <source>
        <dbReference type="Proteomes" id="UP000247763"/>
    </source>
</evidence>
<dbReference type="EMBL" id="CP029479">
    <property type="protein sequence ID" value="AWM77205.1"/>
    <property type="molecule type" value="Genomic_DNA"/>
</dbReference>
<dbReference type="OrthoDB" id="9803027at2"/>
<dbReference type="SUPFAM" id="SSF51556">
    <property type="entry name" value="Metallo-dependent hydrolases"/>
    <property type="match status" value="1"/>
</dbReference>
<sequence length="440" mass="46352">MARKVPAVTAGAHRPLAIVNARIIDPASGLDSRGAVRVRDGVIEDRIAGSDPGPVSADLEVIDAGGALLIPGLVDLRAKTGEPGFETRETLRSASEAAAAGGVTTFVVQPDTDPVIDEASVVDFIRRRARDSSLVNILPAGAATQGCAGERMAEIGLMAEAGCVYVTDADRPIVNSKVMRRVLAYAKGFGMLVAHRPSDPWLSEGAAATSGEFAGRMGLPSTPPEAEKIMLERDLALVEMTGARLLVDQVTTACALESLDRGKRRGLPVFASTSINHLAFNEIDIGDYRTFLKFDPPVRGEDDRQAVIEALANGLIDVVVSAHAPAPPEDKRLPFAEAAPGAVGLQTLLPALLAFHHEGRIPLIDLIAAVTVRPANLLGLPCGRISPGAPADLVLCDLDAPLVVDPEALRSRSRNTPFDGRRLQGVVRRTLVAGRTVFEG</sequence>
<dbReference type="KEGG" id="phb:HYN04_05175"/>
<keyword evidence="1" id="KW-0862">Zinc</keyword>
<dbReference type="InterPro" id="IPR011059">
    <property type="entry name" value="Metal-dep_hydrolase_composite"/>
</dbReference>
<evidence type="ECO:0000256" key="1">
    <source>
        <dbReference type="ARBA" id="ARBA00022833"/>
    </source>
</evidence>
<dbReference type="CDD" id="cd01317">
    <property type="entry name" value="DHOase_IIa"/>
    <property type="match status" value="1"/>
</dbReference>
<dbReference type="InterPro" id="IPR024403">
    <property type="entry name" value="DHOase_cat"/>
</dbReference>
<dbReference type="GO" id="GO:0004151">
    <property type="term" value="F:dihydroorotase activity"/>
    <property type="evidence" value="ECO:0007669"/>
    <property type="project" value="UniProtKB-EC"/>
</dbReference>
<dbReference type="InterPro" id="IPR050138">
    <property type="entry name" value="DHOase/Allantoinase_Hydrolase"/>
</dbReference>
<name>A0A2Z3HQY0_9CAUL</name>
<dbReference type="Gene3D" id="2.30.40.10">
    <property type="entry name" value="Urease, subunit C, domain 1"/>
    <property type="match status" value="1"/>
</dbReference>
<dbReference type="InterPro" id="IPR013108">
    <property type="entry name" value="Amidohydro_3"/>
</dbReference>
<dbReference type="Pfam" id="PF12890">
    <property type="entry name" value="DHOase"/>
    <property type="match status" value="1"/>
</dbReference>
<dbReference type="GO" id="GO:0046872">
    <property type="term" value="F:metal ion binding"/>
    <property type="evidence" value="ECO:0007669"/>
    <property type="project" value="InterPro"/>
</dbReference>
<dbReference type="GO" id="GO:0005737">
    <property type="term" value="C:cytoplasm"/>
    <property type="evidence" value="ECO:0007669"/>
    <property type="project" value="TreeGrafter"/>
</dbReference>
<evidence type="ECO:0000259" key="3">
    <source>
        <dbReference type="Pfam" id="PF07969"/>
    </source>
</evidence>
<evidence type="ECO:0000256" key="2">
    <source>
        <dbReference type="ARBA" id="ARBA00022975"/>
    </source>
</evidence>
<evidence type="ECO:0000259" key="4">
    <source>
        <dbReference type="Pfam" id="PF12890"/>
    </source>
</evidence>
<feature type="domain" description="Amidohydrolase 3" evidence="3">
    <location>
        <begin position="358"/>
        <end position="438"/>
    </location>
</feature>
<dbReference type="EC" id="3.5.2.3" evidence="5"/>
<accession>A0A2Z3HQY0</accession>
<protein>
    <submittedName>
        <fullName evidence="5">Dihydroorotase</fullName>
        <ecNumber evidence="5">3.5.2.3</ecNumber>
    </submittedName>
</protein>
<reference evidence="6" key="1">
    <citation type="submission" date="2018-05" db="EMBL/GenBank/DDBJ databases">
        <title>Genome sequencing of Phenylobacterium sp. HYN0004.</title>
        <authorList>
            <person name="Yi H."/>
            <person name="Baek C."/>
        </authorList>
    </citation>
    <scope>NUCLEOTIDE SEQUENCE [LARGE SCALE GENOMIC DNA]</scope>
    <source>
        <strain evidence="6">HYN0004</strain>
    </source>
</reference>
<dbReference type="GO" id="GO:0006145">
    <property type="term" value="P:purine nucleobase catabolic process"/>
    <property type="evidence" value="ECO:0007669"/>
    <property type="project" value="TreeGrafter"/>
</dbReference>
<dbReference type="InterPro" id="IPR004722">
    <property type="entry name" value="DHOase"/>
</dbReference>
<dbReference type="GO" id="GO:0004038">
    <property type="term" value="F:allantoinase activity"/>
    <property type="evidence" value="ECO:0007669"/>
    <property type="project" value="TreeGrafter"/>
</dbReference>
<dbReference type="Proteomes" id="UP000247763">
    <property type="component" value="Chromosome"/>
</dbReference>
<proteinExistence type="predicted"/>
<dbReference type="AlphaFoldDB" id="A0A2Z3HQY0"/>
<keyword evidence="5" id="KW-0378">Hydrolase</keyword>